<dbReference type="RefSeq" id="WP_013117660.1">
    <property type="nucleotide sequence ID" value="NC_014151.1"/>
</dbReference>
<dbReference type="AlphaFoldDB" id="D5UHK6"/>
<evidence type="ECO:0000256" key="3">
    <source>
        <dbReference type="ARBA" id="ARBA00023163"/>
    </source>
</evidence>
<keyword evidence="6" id="KW-1185">Reference proteome</keyword>
<dbReference type="OrthoDB" id="241790at2"/>
<name>D5UHK6_CELFN</name>
<evidence type="ECO:0000313" key="6">
    <source>
        <dbReference type="Proteomes" id="UP000000849"/>
    </source>
</evidence>
<protein>
    <submittedName>
        <fullName evidence="5">Transcriptional regulator, AraC family</fullName>
    </submittedName>
</protein>
<dbReference type="eggNOG" id="COG2207">
    <property type="taxonomic scope" value="Bacteria"/>
</dbReference>
<sequence length="325" mass="33952">MTVVAPVAPPAGPTDLVGESLHRLRVAGVFYCRTEAAGVWSVDMPAFGDCLTFHVVTAGEVHVAVPGADPVLLRAGDLALVPHGRGHVLASDLAAPSLGRVDLLPQDYLTETYSVLRHDGDGPRASLLCGVLSVDGPAARPLLDLLPAVVDVPGESAPWVSRTLELMTAELAHLRPGGEAVLTRLADVVVIQAVRAWLDAQDPATGWLGGLRDPYVGAALAAVHRDPAHPWTLAALARVSAMSRSAFAARFTQVVGVPVMQYVTSWRMRVATDRLARGDALAHVATAVGYESTAGFSRTFSRVTGRSPGSVRRIAGSLGPGVPGT</sequence>
<dbReference type="EMBL" id="CP001964">
    <property type="protein sequence ID" value="ADG75327.1"/>
    <property type="molecule type" value="Genomic_DNA"/>
</dbReference>
<reference evidence="5 6" key="1">
    <citation type="journal article" date="2010" name="Stand. Genomic Sci.">
        <title>Complete genome sequence of Cellulomonas flavigena type strain (134).</title>
        <authorList>
            <person name="Abt B."/>
            <person name="Foster B."/>
            <person name="Lapidus A."/>
            <person name="Clum A."/>
            <person name="Sun H."/>
            <person name="Pukall R."/>
            <person name="Lucas S."/>
            <person name="Glavina Del Rio T."/>
            <person name="Nolan M."/>
            <person name="Tice H."/>
            <person name="Cheng J.F."/>
            <person name="Pitluck S."/>
            <person name="Liolios K."/>
            <person name="Ivanova N."/>
            <person name="Mavromatis K."/>
            <person name="Ovchinnikova G."/>
            <person name="Pati A."/>
            <person name="Goodwin L."/>
            <person name="Chen A."/>
            <person name="Palaniappan K."/>
            <person name="Land M."/>
            <person name="Hauser L."/>
            <person name="Chang Y.J."/>
            <person name="Jeffries C.D."/>
            <person name="Rohde M."/>
            <person name="Goker M."/>
            <person name="Woyke T."/>
            <person name="Bristow J."/>
            <person name="Eisen J.A."/>
            <person name="Markowitz V."/>
            <person name="Hugenholtz P."/>
            <person name="Kyrpides N.C."/>
            <person name="Klenk H.P."/>
        </authorList>
    </citation>
    <scope>NUCLEOTIDE SEQUENCE [LARGE SCALE GENOMIC DNA]</scope>
    <source>
        <strain evidence="6">ATCC 482 / DSM 20109 / BCRC 11376 / JCM 18109 / NBRC 3775 / NCIMB 8073 / NRS 134</strain>
    </source>
</reference>
<evidence type="ECO:0000259" key="4">
    <source>
        <dbReference type="PROSITE" id="PS01124"/>
    </source>
</evidence>
<dbReference type="PROSITE" id="PS01124">
    <property type="entry name" value="HTH_ARAC_FAMILY_2"/>
    <property type="match status" value="1"/>
</dbReference>
<dbReference type="Pfam" id="PF12852">
    <property type="entry name" value="Cupin_6"/>
    <property type="match status" value="1"/>
</dbReference>
<dbReference type="Gene3D" id="1.10.10.60">
    <property type="entry name" value="Homeodomain-like"/>
    <property type="match status" value="1"/>
</dbReference>
<dbReference type="STRING" id="446466.Cfla_2439"/>
<dbReference type="HOGENOM" id="CLU_000445_81_0_11"/>
<proteinExistence type="predicted"/>
<dbReference type="GO" id="GO:0003700">
    <property type="term" value="F:DNA-binding transcription factor activity"/>
    <property type="evidence" value="ECO:0007669"/>
    <property type="project" value="InterPro"/>
</dbReference>
<dbReference type="InterPro" id="IPR018060">
    <property type="entry name" value="HTH_AraC"/>
</dbReference>
<dbReference type="KEGG" id="cfl:Cfla_2439"/>
<gene>
    <name evidence="5" type="ordered locus">Cfla_2439</name>
</gene>
<feature type="domain" description="HTH araC/xylS-type" evidence="4">
    <location>
        <begin position="217"/>
        <end position="314"/>
    </location>
</feature>
<keyword evidence="3" id="KW-0804">Transcription</keyword>
<evidence type="ECO:0000313" key="5">
    <source>
        <dbReference type="EMBL" id="ADG75327.1"/>
    </source>
</evidence>
<dbReference type="Proteomes" id="UP000000849">
    <property type="component" value="Chromosome"/>
</dbReference>
<keyword evidence="2" id="KW-0238">DNA-binding</keyword>
<dbReference type="SMART" id="SM00342">
    <property type="entry name" value="HTH_ARAC"/>
    <property type="match status" value="1"/>
</dbReference>
<keyword evidence="1" id="KW-0805">Transcription regulation</keyword>
<evidence type="ECO:0000256" key="1">
    <source>
        <dbReference type="ARBA" id="ARBA00023015"/>
    </source>
</evidence>
<dbReference type="Pfam" id="PF12833">
    <property type="entry name" value="HTH_18"/>
    <property type="match status" value="1"/>
</dbReference>
<evidence type="ECO:0000256" key="2">
    <source>
        <dbReference type="ARBA" id="ARBA00023125"/>
    </source>
</evidence>
<dbReference type="InterPro" id="IPR050204">
    <property type="entry name" value="AraC_XylS_family_regulators"/>
</dbReference>
<accession>D5UHK6</accession>
<dbReference type="PANTHER" id="PTHR46796:SF7">
    <property type="entry name" value="ARAC FAMILY TRANSCRIPTIONAL REGULATOR"/>
    <property type="match status" value="1"/>
</dbReference>
<dbReference type="InterPro" id="IPR032783">
    <property type="entry name" value="AraC_lig"/>
</dbReference>
<dbReference type="SUPFAM" id="SSF46689">
    <property type="entry name" value="Homeodomain-like"/>
    <property type="match status" value="2"/>
</dbReference>
<dbReference type="GO" id="GO:0043565">
    <property type="term" value="F:sequence-specific DNA binding"/>
    <property type="evidence" value="ECO:0007669"/>
    <property type="project" value="InterPro"/>
</dbReference>
<dbReference type="InterPro" id="IPR009057">
    <property type="entry name" value="Homeodomain-like_sf"/>
</dbReference>
<dbReference type="PANTHER" id="PTHR46796">
    <property type="entry name" value="HTH-TYPE TRANSCRIPTIONAL ACTIVATOR RHAS-RELATED"/>
    <property type="match status" value="1"/>
</dbReference>
<organism evidence="5 6">
    <name type="scientific">Cellulomonas flavigena (strain ATCC 482 / DSM 20109 / BCRC 11376 / JCM 18109 / NBRC 3775 / NCIMB 8073 / NRS 134)</name>
    <dbReference type="NCBI Taxonomy" id="446466"/>
    <lineage>
        <taxon>Bacteria</taxon>
        <taxon>Bacillati</taxon>
        <taxon>Actinomycetota</taxon>
        <taxon>Actinomycetes</taxon>
        <taxon>Micrococcales</taxon>
        <taxon>Cellulomonadaceae</taxon>
        <taxon>Cellulomonas</taxon>
    </lineage>
</organism>